<proteinExistence type="predicted"/>
<comment type="caution">
    <text evidence="1">The sequence shown here is derived from an EMBL/GenBank/DDBJ whole genome shotgun (WGS) entry which is preliminary data.</text>
</comment>
<evidence type="ECO:0000313" key="2">
    <source>
        <dbReference type="EMBL" id="GBN68619.1"/>
    </source>
</evidence>
<reference evidence="1 3" key="1">
    <citation type="journal article" date="2019" name="Sci. Rep.">
        <title>Orb-weaving spider Araneus ventricosus genome elucidates the spidroin gene catalogue.</title>
        <authorList>
            <person name="Kono N."/>
            <person name="Nakamura H."/>
            <person name="Ohtoshi R."/>
            <person name="Moran D.A.P."/>
            <person name="Shinohara A."/>
            <person name="Yoshida Y."/>
            <person name="Fujiwara M."/>
            <person name="Mori M."/>
            <person name="Tomita M."/>
            <person name="Arakawa K."/>
        </authorList>
    </citation>
    <scope>NUCLEOTIDE SEQUENCE [LARGE SCALE GENOMIC DNA]</scope>
</reference>
<evidence type="ECO:0000313" key="1">
    <source>
        <dbReference type="EMBL" id="GBN68575.1"/>
    </source>
</evidence>
<keyword evidence="3" id="KW-1185">Reference proteome</keyword>
<sequence>MFVSLTFIARSWDVNSGFHCASSLPNRSIASVRNFSTTGEIICEYSSAPDNYLSLVIVLMLDFLQILLQILGCPVALILSVKMDIHDYSTPRKFGRTSPKPVVDAKIL</sequence>
<evidence type="ECO:0000313" key="3">
    <source>
        <dbReference type="Proteomes" id="UP000499080"/>
    </source>
</evidence>
<protein>
    <submittedName>
        <fullName evidence="1">Uncharacterized protein</fullName>
    </submittedName>
</protein>
<dbReference type="EMBL" id="BGPR01224176">
    <property type="protein sequence ID" value="GBN68619.1"/>
    <property type="molecule type" value="Genomic_DNA"/>
</dbReference>
<name>A0A4Y2QZP1_ARAVE</name>
<dbReference type="EMBL" id="BGPR01224143">
    <property type="protein sequence ID" value="GBN68575.1"/>
    <property type="molecule type" value="Genomic_DNA"/>
</dbReference>
<dbReference type="Proteomes" id="UP000499080">
    <property type="component" value="Unassembled WGS sequence"/>
</dbReference>
<dbReference type="AlphaFoldDB" id="A0A4Y2QZP1"/>
<organism evidence="1 3">
    <name type="scientific">Araneus ventricosus</name>
    <name type="common">Orbweaver spider</name>
    <name type="synonym">Epeira ventricosa</name>
    <dbReference type="NCBI Taxonomy" id="182803"/>
    <lineage>
        <taxon>Eukaryota</taxon>
        <taxon>Metazoa</taxon>
        <taxon>Ecdysozoa</taxon>
        <taxon>Arthropoda</taxon>
        <taxon>Chelicerata</taxon>
        <taxon>Arachnida</taxon>
        <taxon>Araneae</taxon>
        <taxon>Araneomorphae</taxon>
        <taxon>Entelegynae</taxon>
        <taxon>Araneoidea</taxon>
        <taxon>Araneidae</taxon>
        <taxon>Araneus</taxon>
    </lineage>
</organism>
<gene>
    <name evidence="2" type="ORF">AVEN_169161_1</name>
    <name evidence="1" type="ORF">AVEN_251272_1</name>
</gene>
<accession>A0A4Y2QZP1</accession>